<evidence type="ECO:0000313" key="11">
    <source>
        <dbReference type="Proteomes" id="UP001346149"/>
    </source>
</evidence>
<dbReference type="PROSITE" id="PS51293">
    <property type="entry name" value="SANT"/>
    <property type="match status" value="1"/>
</dbReference>
<evidence type="ECO:0000256" key="4">
    <source>
        <dbReference type="ARBA" id="ARBA00023163"/>
    </source>
</evidence>
<keyword evidence="3" id="KW-0238">DNA-binding</keyword>
<gene>
    <name evidence="10" type="ORF">SAY86_012299</name>
</gene>
<feature type="domain" description="SANT" evidence="8">
    <location>
        <begin position="59"/>
        <end position="110"/>
    </location>
</feature>
<accession>A0AAN7MCS7</accession>
<dbReference type="InterPro" id="IPR017930">
    <property type="entry name" value="Myb_dom"/>
</dbReference>
<comment type="caution">
    <text evidence="10">The sequence shown here is derived from an EMBL/GenBank/DDBJ whole genome shotgun (WGS) entry which is preliminary data.</text>
</comment>
<name>A0AAN7MCS7_TRANT</name>
<dbReference type="SUPFAM" id="SSF46689">
    <property type="entry name" value="Homeodomain-like"/>
    <property type="match status" value="1"/>
</dbReference>
<keyword evidence="4" id="KW-0804">Transcription</keyword>
<evidence type="ECO:0000259" key="7">
    <source>
        <dbReference type="PROSITE" id="PS50090"/>
    </source>
</evidence>
<dbReference type="PANTHER" id="PTHR12802">
    <property type="entry name" value="SWI/SNF COMPLEX-RELATED"/>
    <property type="match status" value="1"/>
</dbReference>
<sequence>MTVQDQNRGTRLSFILTGQDELALGADLQSRNTAIRLNEQISRSVEHSPKARKPYTIRKQREKWTDEEHTKFLEALKLYGRAWRRIEEHVGTKTTIQIRSHAQKFFSKVVRDSSGGSMAPIEIPPPRPKRKPNRPYPRKLTDPLINIVALKLDQQRYLSPNSSSSEEEQSPTSVLSAVGSGSSIVCPIEEIGFSSRSPPVAVASVPYENLGLFPNLCIGSKFEAKEASDCAGHIKLFGTVLHAEGSTSNIKDMNEKKPQMMSQWLTLSSENTRNLAPLYHGSPYAGDIGDGEVYNNRHWDELKIRSEIRVRELNGGRNSRSSMPEFLLGSKIVPGRLGERNKGFMPYKRFIAEKTNCATVCSEENGENQRIRLCL</sequence>
<keyword evidence="2" id="KW-0805">Transcription regulation</keyword>
<dbReference type="InterPro" id="IPR009057">
    <property type="entry name" value="Homeodomain-like_sf"/>
</dbReference>
<dbReference type="EMBL" id="JAXQNO010000007">
    <property type="protein sequence ID" value="KAK4794305.1"/>
    <property type="molecule type" value="Genomic_DNA"/>
</dbReference>
<dbReference type="CDD" id="cd00167">
    <property type="entry name" value="SANT"/>
    <property type="match status" value="1"/>
</dbReference>
<feature type="region of interest" description="Disordered" evidence="6">
    <location>
        <begin position="158"/>
        <end position="178"/>
    </location>
</feature>
<dbReference type="GO" id="GO:0005634">
    <property type="term" value="C:nucleus"/>
    <property type="evidence" value="ECO:0007669"/>
    <property type="project" value="UniProtKB-SubCell"/>
</dbReference>
<dbReference type="AlphaFoldDB" id="A0AAN7MCS7"/>
<dbReference type="Pfam" id="PF00249">
    <property type="entry name" value="Myb_DNA-binding"/>
    <property type="match status" value="1"/>
</dbReference>
<organism evidence="10 11">
    <name type="scientific">Trapa natans</name>
    <name type="common">Water chestnut</name>
    <dbReference type="NCBI Taxonomy" id="22666"/>
    <lineage>
        <taxon>Eukaryota</taxon>
        <taxon>Viridiplantae</taxon>
        <taxon>Streptophyta</taxon>
        <taxon>Embryophyta</taxon>
        <taxon>Tracheophyta</taxon>
        <taxon>Spermatophyta</taxon>
        <taxon>Magnoliopsida</taxon>
        <taxon>eudicotyledons</taxon>
        <taxon>Gunneridae</taxon>
        <taxon>Pentapetalae</taxon>
        <taxon>rosids</taxon>
        <taxon>malvids</taxon>
        <taxon>Myrtales</taxon>
        <taxon>Lythraceae</taxon>
        <taxon>Trapa</taxon>
    </lineage>
</organism>
<dbReference type="NCBIfam" id="TIGR01557">
    <property type="entry name" value="myb_SHAQKYF"/>
    <property type="match status" value="1"/>
</dbReference>
<dbReference type="GO" id="GO:0003677">
    <property type="term" value="F:DNA binding"/>
    <property type="evidence" value="ECO:0007669"/>
    <property type="project" value="UniProtKB-KW"/>
</dbReference>
<evidence type="ECO:0000256" key="6">
    <source>
        <dbReference type="SAM" id="MobiDB-lite"/>
    </source>
</evidence>
<evidence type="ECO:0000256" key="2">
    <source>
        <dbReference type="ARBA" id="ARBA00023015"/>
    </source>
</evidence>
<dbReference type="InterPro" id="IPR001005">
    <property type="entry name" value="SANT/Myb"/>
</dbReference>
<dbReference type="FunFam" id="1.10.10.60:FF:000023">
    <property type="entry name" value="protein REVEILLE 6 isoform X1"/>
    <property type="match status" value="1"/>
</dbReference>
<evidence type="ECO:0000256" key="5">
    <source>
        <dbReference type="ARBA" id="ARBA00023242"/>
    </source>
</evidence>
<dbReference type="PANTHER" id="PTHR12802:SF155">
    <property type="entry name" value="DEUBIQUITINASE MYSM1"/>
    <property type="match status" value="1"/>
</dbReference>
<dbReference type="PROSITE" id="PS50090">
    <property type="entry name" value="MYB_LIKE"/>
    <property type="match status" value="1"/>
</dbReference>
<feature type="domain" description="HTH myb-type" evidence="9">
    <location>
        <begin position="56"/>
        <end position="110"/>
    </location>
</feature>
<feature type="region of interest" description="Disordered" evidence="6">
    <location>
        <begin position="111"/>
        <end position="139"/>
    </location>
</feature>
<comment type="subcellular location">
    <subcellularLocation>
        <location evidence="1">Nucleus</location>
    </subcellularLocation>
</comment>
<feature type="domain" description="Myb-like" evidence="7">
    <location>
        <begin position="56"/>
        <end position="106"/>
    </location>
</feature>
<dbReference type="Proteomes" id="UP001346149">
    <property type="component" value="Unassembled WGS sequence"/>
</dbReference>
<protein>
    <submittedName>
        <fullName evidence="10">Uncharacterized protein</fullName>
    </submittedName>
</protein>
<evidence type="ECO:0000259" key="9">
    <source>
        <dbReference type="PROSITE" id="PS51294"/>
    </source>
</evidence>
<dbReference type="InterPro" id="IPR006447">
    <property type="entry name" value="Myb_dom_plants"/>
</dbReference>
<keyword evidence="11" id="KW-1185">Reference proteome</keyword>
<dbReference type="SMART" id="SM00717">
    <property type="entry name" value="SANT"/>
    <property type="match status" value="1"/>
</dbReference>
<evidence type="ECO:0000313" key="10">
    <source>
        <dbReference type="EMBL" id="KAK4794305.1"/>
    </source>
</evidence>
<proteinExistence type="predicted"/>
<evidence type="ECO:0000256" key="1">
    <source>
        <dbReference type="ARBA" id="ARBA00004123"/>
    </source>
</evidence>
<dbReference type="PROSITE" id="PS51294">
    <property type="entry name" value="HTH_MYB"/>
    <property type="match status" value="1"/>
</dbReference>
<evidence type="ECO:0000259" key="8">
    <source>
        <dbReference type="PROSITE" id="PS51293"/>
    </source>
</evidence>
<dbReference type="GO" id="GO:0010468">
    <property type="term" value="P:regulation of gene expression"/>
    <property type="evidence" value="ECO:0007669"/>
    <property type="project" value="UniProtKB-ARBA"/>
</dbReference>
<evidence type="ECO:0000256" key="3">
    <source>
        <dbReference type="ARBA" id="ARBA00023125"/>
    </source>
</evidence>
<dbReference type="Gene3D" id="1.10.10.60">
    <property type="entry name" value="Homeodomain-like"/>
    <property type="match status" value="1"/>
</dbReference>
<dbReference type="InterPro" id="IPR017884">
    <property type="entry name" value="SANT_dom"/>
</dbReference>
<reference evidence="10 11" key="1">
    <citation type="journal article" date="2023" name="Hortic Res">
        <title>Pangenome of water caltrop reveals structural variations and asymmetric subgenome divergence after allopolyploidization.</title>
        <authorList>
            <person name="Zhang X."/>
            <person name="Chen Y."/>
            <person name="Wang L."/>
            <person name="Yuan Y."/>
            <person name="Fang M."/>
            <person name="Shi L."/>
            <person name="Lu R."/>
            <person name="Comes H.P."/>
            <person name="Ma Y."/>
            <person name="Chen Y."/>
            <person name="Huang G."/>
            <person name="Zhou Y."/>
            <person name="Zheng Z."/>
            <person name="Qiu Y."/>
        </authorList>
    </citation>
    <scope>NUCLEOTIDE SEQUENCE [LARGE SCALE GENOMIC DNA]</scope>
    <source>
        <strain evidence="10">F231</strain>
    </source>
</reference>
<feature type="compositionally biased region" description="Basic residues" evidence="6">
    <location>
        <begin position="127"/>
        <end position="137"/>
    </location>
</feature>
<keyword evidence="5" id="KW-0539">Nucleus</keyword>